<reference evidence="3 4" key="1">
    <citation type="submission" date="2024-07" db="EMBL/GenBank/DDBJ databases">
        <authorList>
            <person name="Thanompreechachai J."/>
            <person name="Duangmal K."/>
        </authorList>
    </citation>
    <scope>NUCLEOTIDE SEQUENCE [LARGE SCALE GENOMIC DNA]</scope>
    <source>
        <strain evidence="3 4">TBRC 1896</strain>
    </source>
</reference>
<name>A0ABV4I148_9ACTN</name>
<protein>
    <recommendedName>
        <fullName evidence="5">MYXO-CTERM domain-containing protein</fullName>
    </recommendedName>
</protein>
<dbReference type="RefSeq" id="WP_370718443.1">
    <property type="nucleotide sequence ID" value="NZ_JBGGTQ010000004.1"/>
</dbReference>
<feature type="transmembrane region" description="Helical" evidence="2">
    <location>
        <begin position="78"/>
        <end position="94"/>
    </location>
</feature>
<keyword evidence="2" id="KW-1133">Transmembrane helix</keyword>
<comment type="caution">
    <text evidence="3">The sequence shown here is derived from an EMBL/GenBank/DDBJ whole genome shotgun (WGS) entry which is preliminary data.</text>
</comment>
<evidence type="ECO:0000256" key="1">
    <source>
        <dbReference type="SAM" id="MobiDB-lite"/>
    </source>
</evidence>
<organism evidence="3 4">
    <name type="scientific">Kineococcus mangrovi</name>
    <dbReference type="NCBI Taxonomy" id="1660183"/>
    <lineage>
        <taxon>Bacteria</taxon>
        <taxon>Bacillati</taxon>
        <taxon>Actinomycetota</taxon>
        <taxon>Actinomycetes</taxon>
        <taxon>Kineosporiales</taxon>
        <taxon>Kineosporiaceae</taxon>
        <taxon>Kineococcus</taxon>
    </lineage>
</organism>
<gene>
    <name evidence="3" type="ORF">AB2L28_09080</name>
</gene>
<sequence>MTVVKWEETGTWDESAPAAPPPRTGRREVAAAALSVLWPGLGHAYLGRTAAAVALVLAQVLLVVLTVLPGAWRVTLPAWVALTALAAVGAWRAARHAPGEQPG</sequence>
<keyword evidence="4" id="KW-1185">Reference proteome</keyword>
<keyword evidence="2" id="KW-0812">Transmembrane</keyword>
<evidence type="ECO:0000313" key="4">
    <source>
        <dbReference type="Proteomes" id="UP001566476"/>
    </source>
</evidence>
<feature type="transmembrane region" description="Helical" evidence="2">
    <location>
        <begin position="53"/>
        <end position="72"/>
    </location>
</feature>
<keyword evidence="2" id="KW-0472">Membrane</keyword>
<feature type="region of interest" description="Disordered" evidence="1">
    <location>
        <begin position="1"/>
        <end position="24"/>
    </location>
</feature>
<accession>A0ABV4I148</accession>
<evidence type="ECO:0008006" key="5">
    <source>
        <dbReference type="Google" id="ProtNLM"/>
    </source>
</evidence>
<evidence type="ECO:0000313" key="3">
    <source>
        <dbReference type="EMBL" id="MEZ0492391.1"/>
    </source>
</evidence>
<evidence type="ECO:0000256" key="2">
    <source>
        <dbReference type="SAM" id="Phobius"/>
    </source>
</evidence>
<dbReference type="Proteomes" id="UP001566476">
    <property type="component" value="Unassembled WGS sequence"/>
</dbReference>
<proteinExistence type="predicted"/>
<dbReference type="EMBL" id="JBGGTQ010000004">
    <property type="protein sequence ID" value="MEZ0492391.1"/>
    <property type="molecule type" value="Genomic_DNA"/>
</dbReference>